<keyword evidence="2" id="KW-1185">Reference proteome</keyword>
<protein>
    <submittedName>
        <fullName evidence="1">Isoprenoid synthase domain-containing protein</fullName>
    </submittedName>
</protein>
<accession>A0A2I2FLX1</accession>
<dbReference type="SUPFAM" id="SSF48576">
    <property type="entry name" value="Terpenoid synthases"/>
    <property type="match status" value="1"/>
</dbReference>
<dbReference type="GeneID" id="36523044"/>
<dbReference type="Proteomes" id="UP000234585">
    <property type="component" value="Unassembled WGS sequence"/>
</dbReference>
<dbReference type="RefSeq" id="XP_024675625.1">
    <property type="nucleotide sequence ID" value="XM_024815884.1"/>
</dbReference>
<dbReference type="Pfam" id="PF19086">
    <property type="entry name" value="Terpene_syn_C_2"/>
    <property type="match status" value="1"/>
</dbReference>
<dbReference type="OrthoDB" id="3004402at2759"/>
<reference evidence="1 2" key="1">
    <citation type="submission" date="2017-12" db="EMBL/GenBank/DDBJ databases">
        <authorList>
            <consortium name="DOE Joint Genome Institute"/>
            <person name="Haridas S."/>
            <person name="Kjaerbolling I."/>
            <person name="Vesth T.C."/>
            <person name="Frisvad J.C."/>
            <person name="Nybo J.L."/>
            <person name="Theobald S."/>
            <person name="Kuo A."/>
            <person name="Bowyer P."/>
            <person name="Matsuda Y."/>
            <person name="Mondo S."/>
            <person name="Lyhne E.K."/>
            <person name="Kogle M.E."/>
            <person name="Clum A."/>
            <person name="Lipzen A."/>
            <person name="Salamov A."/>
            <person name="Ngan C.Y."/>
            <person name="Daum C."/>
            <person name="Chiniquy J."/>
            <person name="Barry K."/>
            <person name="LaButti K."/>
            <person name="Simmons B.A."/>
            <person name="Magnuson J.K."/>
            <person name="Mortensen U.H."/>
            <person name="Larsen T.O."/>
            <person name="Grigoriev I.V."/>
            <person name="Baker S.E."/>
            <person name="Andersen M.R."/>
            <person name="Nordberg H.P."/>
            <person name="Cantor M.N."/>
            <person name="Hua S.X."/>
        </authorList>
    </citation>
    <scope>NUCLEOTIDE SEQUENCE [LARGE SCALE GENOMIC DNA]</scope>
    <source>
        <strain evidence="1 2">CBS 102.13</strain>
    </source>
</reference>
<name>A0A2I2FLX1_ASPCN</name>
<dbReference type="Gene3D" id="1.10.600.10">
    <property type="entry name" value="Farnesyl Diphosphate Synthase"/>
    <property type="match status" value="1"/>
</dbReference>
<dbReference type="InterPro" id="IPR008949">
    <property type="entry name" value="Isoprenoid_synthase_dom_sf"/>
</dbReference>
<proteinExistence type="predicted"/>
<dbReference type="EMBL" id="KZ559120">
    <property type="protein sequence ID" value="PLB41613.1"/>
    <property type="molecule type" value="Genomic_DNA"/>
</dbReference>
<evidence type="ECO:0000313" key="2">
    <source>
        <dbReference type="Proteomes" id="UP000234585"/>
    </source>
</evidence>
<sequence length="351" mass="40021">MDGQECGENGRSEHAIDIFPSQAGLPWATAISSCRQSKYWQVTVDTARVFLSLFAADESSQQIFKSRHSIAEIARAELANNMEEGWVKFPVYLFSEGDKQRTRLLAVVNVFIFIFDDFWEMHNIDYFSEVKSLFVDRMRPGYQPNEQTRTPLQLLIDNAMNEIRSLDCGAGNNAGEEMIDLMVRFFERPPPPKDFPNMEDFLLYRHEDAAVPYVLGCTKFALNSSVDLNSPRLEKYLRLLKDHVSVANDLGSWAKEKKAYDTGKVIYMINAVDVVKALLCLPTDESAVAMTQAFQLQIEIGMDAEIQRLRAEESLTLEEWRFIDATLHVASGNVFVSTVMSRYGGEEFRLY</sequence>
<organism evidence="1 2">
    <name type="scientific">Aspergillus candidus</name>
    <dbReference type="NCBI Taxonomy" id="41067"/>
    <lineage>
        <taxon>Eukaryota</taxon>
        <taxon>Fungi</taxon>
        <taxon>Dikarya</taxon>
        <taxon>Ascomycota</taxon>
        <taxon>Pezizomycotina</taxon>
        <taxon>Eurotiomycetes</taxon>
        <taxon>Eurotiomycetidae</taxon>
        <taxon>Eurotiales</taxon>
        <taxon>Aspergillaceae</taxon>
        <taxon>Aspergillus</taxon>
        <taxon>Aspergillus subgen. Circumdati</taxon>
    </lineage>
</organism>
<dbReference type="AlphaFoldDB" id="A0A2I2FLX1"/>
<evidence type="ECO:0000313" key="1">
    <source>
        <dbReference type="EMBL" id="PLB41613.1"/>
    </source>
</evidence>
<gene>
    <name evidence="1" type="ORF">BDW47DRAFT_122651</name>
</gene>